<gene>
    <name evidence="2" type="ORF">CAPTEDRAFT_208357</name>
</gene>
<name>R7V1Z5_CAPTE</name>
<reference evidence="2 4" key="2">
    <citation type="journal article" date="2013" name="Nature">
        <title>Insights into bilaterian evolution from three spiralian genomes.</title>
        <authorList>
            <person name="Simakov O."/>
            <person name="Marletaz F."/>
            <person name="Cho S.J."/>
            <person name="Edsinger-Gonzales E."/>
            <person name="Havlak P."/>
            <person name="Hellsten U."/>
            <person name="Kuo D.H."/>
            <person name="Larsson T."/>
            <person name="Lv J."/>
            <person name="Arendt D."/>
            <person name="Savage R."/>
            <person name="Osoegawa K."/>
            <person name="de Jong P."/>
            <person name="Grimwood J."/>
            <person name="Chapman J.A."/>
            <person name="Shapiro H."/>
            <person name="Aerts A."/>
            <person name="Otillar R.P."/>
            <person name="Terry A.Y."/>
            <person name="Boore J.L."/>
            <person name="Grigoriev I.V."/>
            <person name="Lindberg D.R."/>
            <person name="Seaver E.C."/>
            <person name="Weisblat D.A."/>
            <person name="Putnam N.H."/>
            <person name="Rokhsar D.S."/>
        </authorList>
    </citation>
    <scope>NUCLEOTIDE SEQUENCE</scope>
    <source>
        <strain evidence="2 4">I ESC-2004</strain>
    </source>
</reference>
<evidence type="ECO:0000313" key="3">
    <source>
        <dbReference type="EnsemblMetazoa" id="CapteP208357"/>
    </source>
</evidence>
<keyword evidence="4" id="KW-1185">Reference proteome</keyword>
<dbReference type="EMBL" id="KB298038">
    <property type="protein sequence ID" value="ELU09701.1"/>
    <property type="molecule type" value="Genomic_DNA"/>
</dbReference>
<protein>
    <submittedName>
        <fullName evidence="2 3">Uncharacterized protein</fullName>
    </submittedName>
</protein>
<reference evidence="4" key="1">
    <citation type="submission" date="2012-12" db="EMBL/GenBank/DDBJ databases">
        <authorList>
            <person name="Hellsten U."/>
            <person name="Grimwood J."/>
            <person name="Chapman J.A."/>
            <person name="Shapiro H."/>
            <person name="Aerts A."/>
            <person name="Otillar R.P."/>
            <person name="Terry A.Y."/>
            <person name="Boore J.L."/>
            <person name="Simakov O."/>
            <person name="Marletaz F."/>
            <person name="Cho S.-J."/>
            <person name="Edsinger-Gonzales E."/>
            <person name="Havlak P."/>
            <person name="Kuo D.-H."/>
            <person name="Larsson T."/>
            <person name="Lv J."/>
            <person name="Arendt D."/>
            <person name="Savage R."/>
            <person name="Osoegawa K."/>
            <person name="de Jong P."/>
            <person name="Lindberg D.R."/>
            <person name="Seaver E.C."/>
            <person name="Weisblat D.A."/>
            <person name="Putnam N.H."/>
            <person name="Grigoriev I.V."/>
            <person name="Rokhsar D.S."/>
        </authorList>
    </citation>
    <scope>NUCLEOTIDE SEQUENCE</scope>
    <source>
        <strain evidence="4">I ESC-2004</strain>
    </source>
</reference>
<proteinExistence type="predicted"/>
<dbReference type="HOGENOM" id="CLU_1403657_0_0_1"/>
<organism evidence="2">
    <name type="scientific">Capitella teleta</name>
    <name type="common">Polychaete worm</name>
    <dbReference type="NCBI Taxonomy" id="283909"/>
    <lineage>
        <taxon>Eukaryota</taxon>
        <taxon>Metazoa</taxon>
        <taxon>Spiralia</taxon>
        <taxon>Lophotrochozoa</taxon>
        <taxon>Annelida</taxon>
        <taxon>Polychaeta</taxon>
        <taxon>Sedentaria</taxon>
        <taxon>Scolecida</taxon>
        <taxon>Capitellidae</taxon>
        <taxon>Capitella</taxon>
    </lineage>
</organism>
<reference evidence="3" key="3">
    <citation type="submission" date="2015-06" db="UniProtKB">
        <authorList>
            <consortium name="EnsemblMetazoa"/>
        </authorList>
    </citation>
    <scope>IDENTIFICATION</scope>
</reference>
<sequence>MHTIMIGESIGNYSEMIGSQSISLVVVQKQRKRKILPAVTDSRTSTIDAARDNRVLECEECDKYKTLVSIHKANHCRYFSGIYHTSGMIREPLMRNWQTMSTFERCSAIFGILCFGSLGGKYRALSEYTNQSARDNTAVNSLTQNSRQLSGKQAADPTMLGFADSCKGQHKRSQKDNGSSCPLFKPHQGEDYKN</sequence>
<evidence type="ECO:0000313" key="4">
    <source>
        <dbReference type="Proteomes" id="UP000014760"/>
    </source>
</evidence>
<dbReference type="AlphaFoldDB" id="R7V1Z5"/>
<evidence type="ECO:0000313" key="2">
    <source>
        <dbReference type="EMBL" id="ELU09701.1"/>
    </source>
</evidence>
<accession>R7V1Z5</accession>
<dbReference type="Proteomes" id="UP000014760">
    <property type="component" value="Unassembled WGS sequence"/>
</dbReference>
<feature type="region of interest" description="Disordered" evidence="1">
    <location>
        <begin position="144"/>
        <end position="194"/>
    </location>
</feature>
<evidence type="ECO:0000256" key="1">
    <source>
        <dbReference type="SAM" id="MobiDB-lite"/>
    </source>
</evidence>
<dbReference type="EMBL" id="AMQN01006314">
    <property type="status" value="NOT_ANNOTATED_CDS"/>
    <property type="molecule type" value="Genomic_DNA"/>
</dbReference>
<dbReference type="EnsemblMetazoa" id="CapteT208357">
    <property type="protein sequence ID" value="CapteP208357"/>
    <property type="gene ID" value="CapteG208357"/>
</dbReference>